<reference evidence="1" key="1">
    <citation type="submission" date="2019-12" db="EMBL/GenBank/DDBJ databases">
        <title>Genome sequencing and annotation of Brassica cretica.</title>
        <authorList>
            <person name="Studholme D.J."/>
            <person name="Sarris P."/>
        </authorList>
    </citation>
    <scope>NUCLEOTIDE SEQUENCE</scope>
    <source>
        <strain evidence="1">PFS-109/04</strain>
        <tissue evidence="1">Leaf</tissue>
    </source>
</reference>
<protein>
    <submittedName>
        <fullName evidence="1">Uncharacterized protein</fullName>
    </submittedName>
</protein>
<sequence>MSDHASPTARVIPSDYSVHADHNFSLDRADQTVRTDPSDHPDRTAHAVHRVDPRTSVLELSLEPRPRDGFDRPTSLLSLIIQHSKTDSQARFNLGREESEDVHRFSLMALLVRHGCPEGSPIVLASVPDPLMDFSPSYFTKACKLSCLKTCLTPVHILVMKINRRVMWSVRRVCGSSRVCPILPIMDLHDQNEPGHQLKSVIFRKLFKTPLSFLGVVSSKLNASFLLDRCVTSGNRSSFASLSDLLRCLVFKGKERLDIRCKDHVKTTRDVADPKRRLLQFDVQEICDNFEKGMMKALKEISKSHKKSTSTRAPVAEPSLFISEKPKGKSEIHVQEYKDFSESLPIFDESDEEPIERLFSCEKNCDLPSLESEFMNDNEQTTVELIVLQAEHPSSLVLSPQVFEEKPLDLPHQGPGLGTSISFDEYLDPIFDEEDEPGPVFDEEATNITSIAMESHLCFDPGKTPAPSSSELQEHLFKLDERLDQKCFQNCNGINSGIILSFDQFLKHSKGIDHFEKSLEIDLKQTDFCARKSFDSFVFKGNGFDLSSYRHVLIIGDFFTSSFALDEFLIKRFLEPKPLRSETDFCDLDFCDFVLKTDLLSSETDKSWHLLRSFRNICVVLNCDNIVVYNTFFEKRLELLINVSQSEHTLLCSDVEKDMHVLGMIDIVACFDTILVYNVYFDVPLGMLKCSVSKKRKHCPCSSAEIWRFMNLRNGAVHGYRCDDPMSSERPRQLHWFRFDVVSLVVLKVQDIKDQFQMEASRGGRHHTCTVRTDTSAHPDRTACAVHLIDPRTSILELSLEPRPRDGFDRPTSLLFQPIQHSKTDSQAIFNLGREESEDVHRFSLMALLVHHACPEGCPDVLASVPDPLMDFSQPYSTKAWKLSCLKTCLTPVHILVMKINWRVMWSVRRVRPDPGLLGRGRCLRSPQLLVSKRNCQLAPRSILNLDQVIQSELIELRGSFAQLPVHSSNSLIPA</sequence>
<proteinExistence type="predicted"/>
<evidence type="ECO:0000313" key="2">
    <source>
        <dbReference type="Proteomes" id="UP000712600"/>
    </source>
</evidence>
<dbReference type="EMBL" id="QGKX02001521">
    <property type="protein sequence ID" value="KAF3512736.1"/>
    <property type="molecule type" value="Genomic_DNA"/>
</dbReference>
<dbReference type="Proteomes" id="UP000712600">
    <property type="component" value="Unassembled WGS sequence"/>
</dbReference>
<comment type="caution">
    <text evidence="1">The sequence shown here is derived from an EMBL/GenBank/DDBJ whole genome shotgun (WGS) entry which is preliminary data.</text>
</comment>
<gene>
    <name evidence="1" type="ORF">F2Q69_00006451</name>
</gene>
<accession>A0A8S9P9F9</accession>
<dbReference type="AlphaFoldDB" id="A0A8S9P9F9"/>
<organism evidence="1 2">
    <name type="scientific">Brassica cretica</name>
    <name type="common">Mustard</name>
    <dbReference type="NCBI Taxonomy" id="69181"/>
    <lineage>
        <taxon>Eukaryota</taxon>
        <taxon>Viridiplantae</taxon>
        <taxon>Streptophyta</taxon>
        <taxon>Embryophyta</taxon>
        <taxon>Tracheophyta</taxon>
        <taxon>Spermatophyta</taxon>
        <taxon>Magnoliopsida</taxon>
        <taxon>eudicotyledons</taxon>
        <taxon>Gunneridae</taxon>
        <taxon>Pentapetalae</taxon>
        <taxon>rosids</taxon>
        <taxon>malvids</taxon>
        <taxon>Brassicales</taxon>
        <taxon>Brassicaceae</taxon>
        <taxon>Brassiceae</taxon>
        <taxon>Brassica</taxon>
    </lineage>
</organism>
<name>A0A8S9P9F9_BRACR</name>
<evidence type="ECO:0000313" key="1">
    <source>
        <dbReference type="EMBL" id="KAF3512736.1"/>
    </source>
</evidence>